<dbReference type="Proteomes" id="UP000666240">
    <property type="component" value="Unassembled WGS sequence"/>
</dbReference>
<accession>A0A8J7RJK1</accession>
<evidence type="ECO:0000256" key="1">
    <source>
        <dbReference type="SAM" id="MobiDB-lite"/>
    </source>
</evidence>
<feature type="compositionally biased region" description="Low complexity" evidence="1">
    <location>
        <begin position="59"/>
        <end position="75"/>
    </location>
</feature>
<evidence type="ECO:0008006" key="4">
    <source>
        <dbReference type="Google" id="ProtNLM"/>
    </source>
</evidence>
<proteinExistence type="predicted"/>
<feature type="region of interest" description="Disordered" evidence="1">
    <location>
        <begin position="48"/>
        <end position="96"/>
    </location>
</feature>
<dbReference type="InterPro" id="IPR009057">
    <property type="entry name" value="Homeodomain-like_sf"/>
</dbReference>
<dbReference type="Pfam" id="PF07750">
    <property type="entry name" value="GcrA"/>
    <property type="match status" value="1"/>
</dbReference>
<evidence type="ECO:0000313" key="3">
    <source>
        <dbReference type="Proteomes" id="UP000666240"/>
    </source>
</evidence>
<dbReference type="AlphaFoldDB" id="A0A8J7RJK1"/>
<evidence type="ECO:0000313" key="2">
    <source>
        <dbReference type="EMBL" id="MBP0438441.1"/>
    </source>
</evidence>
<dbReference type="InterPro" id="IPR011681">
    <property type="entry name" value="GcrA"/>
</dbReference>
<sequence length="165" mass="17950">MTRWNAEARVMVQRLAADGQSATQIAGQLGCTRSSVLGLIHRMQAAGTMPKRERRVSIAKPRTTAPRAAPAVAKPAPLPPTSKSPERSPVDRREARSFTAFRGKAARIVVVPLPFARAIAENRCLFFAADPFSKEGPDMLVCGCPRQFRVRKPYCEAHVAGEAQA</sequence>
<reference evidence="2" key="1">
    <citation type="submission" date="2021-03" db="EMBL/GenBank/DDBJ databases">
        <title>Genome sequencing and assembly of Tianweitania sediminis.</title>
        <authorList>
            <person name="Chhetri G."/>
        </authorList>
    </citation>
    <scope>NUCLEOTIDE SEQUENCE</scope>
    <source>
        <strain evidence="2">Z8</strain>
    </source>
</reference>
<feature type="compositionally biased region" description="Basic and acidic residues" evidence="1">
    <location>
        <begin position="84"/>
        <end position="96"/>
    </location>
</feature>
<protein>
    <recommendedName>
        <fullName evidence="4">GcrA cell cycle regulator</fullName>
    </recommendedName>
</protein>
<name>A0A8J7RJK1_9HYPH</name>
<gene>
    <name evidence="2" type="ORF">J5Y06_07250</name>
</gene>
<keyword evidence="3" id="KW-1185">Reference proteome</keyword>
<dbReference type="SUPFAM" id="SSF46689">
    <property type="entry name" value="Homeodomain-like"/>
    <property type="match status" value="1"/>
</dbReference>
<organism evidence="2 3">
    <name type="scientific">Tianweitania sediminis</name>
    <dbReference type="NCBI Taxonomy" id="1502156"/>
    <lineage>
        <taxon>Bacteria</taxon>
        <taxon>Pseudomonadati</taxon>
        <taxon>Pseudomonadota</taxon>
        <taxon>Alphaproteobacteria</taxon>
        <taxon>Hyphomicrobiales</taxon>
        <taxon>Phyllobacteriaceae</taxon>
        <taxon>Tianweitania</taxon>
    </lineage>
</organism>
<dbReference type="EMBL" id="JAGIYY010000002">
    <property type="protein sequence ID" value="MBP0438441.1"/>
    <property type="molecule type" value="Genomic_DNA"/>
</dbReference>
<dbReference type="RefSeq" id="WP_209334484.1">
    <property type="nucleotide sequence ID" value="NZ_JAGIYY010000002.1"/>
</dbReference>
<comment type="caution">
    <text evidence="2">The sequence shown here is derived from an EMBL/GenBank/DDBJ whole genome shotgun (WGS) entry which is preliminary data.</text>
</comment>